<dbReference type="GO" id="GO:0120539">
    <property type="term" value="F:4-hydroxy-3-methoxy-5-polyprenylbenzoate decarboxylase activity"/>
    <property type="evidence" value="ECO:0007669"/>
    <property type="project" value="UniProtKB-EC"/>
</dbReference>
<dbReference type="InParanoid" id="A0A672LUQ7"/>
<reference evidence="7" key="2">
    <citation type="submission" date="2025-09" db="UniProtKB">
        <authorList>
            <consortium name="Ensembl"/>
        </authorList>
    </citation>
    <scope>IDENTIFICATION</scope>
</reference>
<dbReference type="PANTHER" id="PTHR12922:SF7">
    <property type="entry name" value="UBIQUINONE BIOSYNTHESIS PROTEIN COQ4 HOMOLOG, MITOCHONDRIAL"/>
    <property type="match status" value="1"/>
</dbReference>
<keyword evidence="4 6" id="KW-0472">Membrane</keyword>
<comment type="function">
    <text evidence="6">Lyase that catalyzes the C1-decarboxylation of 4-hydroxy-3-methoxy-5-(all-trans-polyprenyl)benzoic acid into 2-methoxy-6-(all-trans-polyprenyl)phenol during ubiquinone biosynthesis.</text>
</comment>
<dbReference type="AlphaFoldDB" id="A0A672LUQ7"/>
<comment type="catalytic activity">
    <reaction evidence="6">
        <text>a 4-hydroxy-3-methoxy-5-(all-trans-polyprenyl)benzoate + H(+) = a 2-methoxy-6-(all-trans-polyprenyl)phenol + CO2</text>
        <dbReference type="Rhea" id="RHEA:81179"/>
        <dbReference type="Rhea" id="RHEA-COMP:9551"/>
        <dbReference type="Rhea" id="RHEA-COMP:10931"/>
        <dbReference type="ChEBI" id="CHEBI:15378"/>
        <dbReference type="ChEBI" id="CHEBI:16526"/>
        <dbReference type="ChEBI" id="CHEBI:62731"/>
        <dbReference type="ChEBI" id="CHEBI:84443"/>
        <dbReference type="EC" id="4.1.1.130"/>
    </reaction>
</comment>
<dbReference type="Proteomes" id="UP000472262">
    <property type="component" value="Unassembled WGS sequence"/>
</dbReference>
<evidence type="ECO:0000256" key="6">
    <source>
        <dbReference type="HAMAP-Rule" id="MF_03111"/>
    </source>
</evidence>
<keyword evidence="8" id="KW-1185">Reference proteome</keyword>
<accession>A0A672LUQ7</accession>
<evidence type="ECO:0000313" key="8">
    <source>
        <dbReference type="Proteomes" id="UP000472262"/>
    </source>
</evidence>
<dbReference type="InterPro" id="IPR027540">
    <property type="entry name" value="Coq4_euk"/>
</dbReference>
<dbReference type="Ensembl" id="ENSSGRT00000032049.1">
    <property type="protein sequence ID" value="ENSSGRP00000029824.1"/>
    <property type="gene ID" value="ENSSGRG00000016917.1"/>
</dbReference>
<dbReference type="HAMAP" id="MF_03111">
    <property type="entry name" value="Coq4"/>
    <property type="match status" value="1"/>
</dbReference>
<keyword evidence="3 6" id="KW-0496">Mitochondrion</keyword>
<comment type="similarity">
    <text evidence="6">Belongs to the COQ4 family.</text>
</comment>
<dbReference type="EC" id="4.1.1.130" evidence="6"/>
<dbReference type="GO" id="GO:0008270">
    <property type="term" value="F:zinc ion binding"/>
    <property type="evidence" value="ECO:0007669"/>
    <property type="project" value="UniProtKB-UniRule"/>
</dbReference>
<keyword evidence="5 6" id="KW-0456">Lyase</keyword>
<keyword evidence="6" id="KW-0862">Zinc</keyword>
<feature type="binding site" evidence="6">
    <location>
        <position position="148"/>
    </location>
    <ligand>
        <name>Zn(2+)</name>
        <dbReference type="ChEBI" id="CHEBI:29105"/>
    </ligand>
</feature>
<dbReference type="UniPathway" id="UPA00232"/>
<reference evidence="7" key="1">
    <citation type="submission" date="2025-08" db="UniProtKB">
        <authorList>
            <consortium name="Ensembl"/>
        </authorList>
    </citation>
    <scope>IDENTIFICATION</scope>
</reference>
<feature type="binding site" evidence="6">
    <location>
        <position position="144"/>
    </location>
    <ligand>
        <name>Zn(2+)</name>
        <dbReference type="ChEBI" id="CHEBI:29105"/>
    </ligand>
</feature>
<evidence type="ECO:0000256" key="1">
    <source>
        <dbReference type="ARBA" id="ARBA00022688"/>
    </source>
</evidence>
<feature type="binding site" evidence="6">
    <location>
        <position position="160"/>
    </location>
    <ligand>
        <name>Zn(2+)</name>
        <dbReference type="ChEBI" id="CHEBI:29105"/>
    </ligand>
</feature>
<comment type="subunit">
    <text evidence="6">Component of a multi-subunit COQ enzyme complex, composed of at least COQ3, COQ4, COQ5, COQ6, COQ7 and COQ9.</text>
</comment>
<organism evidence="7 8">
    <name type="scientific">Sinocyclocheilus grahami</name>
    <name type="common">Dianchi golden-line fish</name>
    <name type="synonym">Barbus grahami</name>
    <dbReference type="NCBI Taxonomy" id="75366"/>
    <lineage>
        <taxon>Eukaryota</taxon>
        <taxon>Metazoa</taxon>
        <taxon>Chordata</taxon>
        <taxon>Craniata</taxon>
        <taxon>Vertebrata</taxon>
        <taxon>Euteleostomi</taxon>
        <taxon>Actinopterygii</taxon>
        <taxon>Neopterygii</taxon>
        <taxon>Teleostei</taxon>
        <taxon>Ostariophysi</taxon>
        <taxon>Cypriniformes</taxon>
        <taxon>Cyprinidae</taxon>
        <taxon>Cyprininae</taxon>
        <taxon>Sinocyclocheilus</taxon>
    </lineage>
</organism>
<comment type="pathway">
    <text evidence="6">Cofactor biosynthesis; ubiquinone biosynthesis.</text>
</comment>
<evidence type="ECO:0000313" key="7">
    <source>
        <dbReference type="Ensembl" id="ENSSGRP00000029824.1"/>
    </source>
</evidence>
<keyword evidence="6" id="KW-0479">Metal-binding</keyword>
<evidence type="ECO:0000256" key="5">
    <source>
        <dbReference type="ARBA" id="ARBA00023239"/>
    </source>
</evidence>
<protein>
    <recommendedName>
        <fullName evidence="6">Ubiquinone biosynthesis protein COQ4 homolog, mitochondrial</fullName>
    </recommendedName>
    <alternativeName>
        <fullName evidence="6">4-hydroxy-3-methoxy-5-polyprenylbenzoate decarboxylase</fullName>
        <ecNumber evidence="6">4.1.1.130</ecNumber>
    </alternativeName>
    <alternativeName>
        <fullName evidence="6">Coenzyme Q biosynthesis protein 4 homolog</fullName>
    </alternativeName>
</protein>
<evidence type="ECO:0000256" key="3">
    <source>
        <dbReference type="ARBA" id="ARBA00023128"/>
    </source>
</evidence>
<dbReference type="InterPro" id="IPR007715">
    <property type="entry name" value="Coq4"/>
</dbReference>
<evidence type="ECO:0000256" key="4">
    <source>
        <dbReference type="ARBA" id="ARBA00023136"/>
    </source>
</evidence>
<keyword evidence="1 6" id="KW-0831">Ubiquinone biosynthesis</keyword>
<comment type="cofactor">
    <cofactor evidence="6">
        <name>Zn(2+)</name>
        <dbReference type="ChEBI" id="CHEBI:29105"/>
    </cofactor>
</comment>
<name>A0A672LUQ7_SINGR</name>
<dbReference type="GO" id="GO:0031314">
    <property type="term" value="C:extrinsic component of mitochondrial inner membrane"/>
    <property type="evidence" value="ECO:0007669"/>
    <property type="project" value="UniProtKB-UniRule"/>
</dbReference>
<sequence>MMGAITLSPALSTQYTSSDSKQYNGRLYPSHIPRSSVQKAVLALGSGVAALKSPNRHDMVAVLGETTGHQALIKLRNRMKNDPEGYTILSIECPRIRLSTLDLTRMSALPDGTLGREYLHFLEENVRQMKNTPIHVMQRYREVHDLLHTLLSMPTNMLGEVVVKLFEAAHTGLPMCVLGATLGPCRLYVISTAGLKKHPTPALNTSPHNHLHLLQPPLSPTPAPQISEYEVRQVFQKQKRKKHQAQIV</sequence>
<dbReference type="PANTHER" id="PTHR12922">
    <property type="entry name" value="UBIQUINONE BIOSYNTHESIS PROTEIN"/>
    <property type="match status" value="1"/>
</dbReference>
<proteinExistence type="inferred from homology"/>
<comment type="subcellular location">
    <subcellularLocation>
        <location evidence="6">Mitochondrion inner membrane</location>
        <topology evidence="6">Peripheral membrane protein</topology>
        <orientation evidence="6">Matrix side</orientation>
    </subcellularLocation>
</comment>
<feature type="binding site" evidence="6">
    <location>
        <position position="145"/>
    </location>
    <ligand>
        <name>Zn(2+)</name>
        <dbReference type="ChEBI" id="CHEBI:29105"/>
    </ligand>
</feature>
<dbReference type="Pfam" id="PF05019">
    <property type="entry name" value="Coq4"/>
    <property type="match status" value="1"/>
</dbReference>
<keyword evidence="2 6" id="KW-0999">Mitochondrion inner membrane</keyword>
<gene>
    <name evidence="6" type="primary">COQ4</name>
</gene>
<evidence type="ECO:0000256" key="2">
    <source>
        <dbReference type="ARBA" id="ARBA00022792"/>
    </source>
</evidence>